<proteinExistence type="predicted"/>
<name>A0AAE0NMM7_9PEZI</name>
<dbReference type="Proteomes" id="UP001287356">
    <property type="component" value="Unassembled WGS sequence"/>
</dbReference>
<keyword evidence="1" id="KW-0812">Transmembrane</keyword>
<evidence type="ECO:0000256" key="1">
    <source>
        <dbReference type="SAM" id="Phobius"/>
    </source>
</evidence>
<reference evidence="2" key="2">
    <citation type="submission" date="2023-06" db="EMBL/GenBank/DDBJ databases">
        <authorList>
            <consortium name="Lawrence Berkeley National Laboratory"/>
            <person name="Haridas S."/>
            <person name="Hensen N."/>
            <person name="Bonometti L."/>
            <person name="Westerberg I."/>
            <person name="Brannstrom I.O."/>
            <person name="Guillou S."/>
            <person name="Cros-Aarteil S."/>
            <person name="Calhoun S."/>
            <person name="Kuo A."/>
            <person name="Mondo S."/>
            <person name="Pangilinan J."/>
            <person name="Riley R."/>
            <person name="Labutti K."/>
            <person name="Andreopoulos B."/>
            <person name="Lipzen A."/>
            <person name="Chen C."/>
            <person name="Yanf M."/>
            <person name="Daum C."/>
            <person name="Ng V."/>
            <person name="Clum A."/>
            <person name="Steindorff A."/>
            <person name="Ohm R."/>
            <person name="Martin F."/>
            <person name="Silar P."/>
            <person name="Natvig D."/>
            <person name="Lalanne C."/>
            <person name="Gautier V."/>
            <person name="Ament-Velasquez S.L."/>
            <person name="Kruys A."/>
            <person name="Hutchinson M.I."/>
            <person name="Powell A.J."/>
            <person name="Barry K."/>
            <person name="Miller A.N."/>
            <person name="Grigoriev I.V."/>
            <person name="Debuchy R."/>
            <person name="Gladieux P."/>
            <person name="Thoren M.H."/>
            <person name="Johannesson H."/>
        </authorList>
    </citation>
    <scope>NUCLEOTIDE SEQUENCE</scope>
    <source>
        <strain evidence="2">CBS 958.72</strain>
    </source>
</reference>
<reference evidence="2" key="1">
    <citation type="journal article" date="2023" name="Mol. Phylogenet. Evol.">
        <title>Genome-scale phylogeny and comparative genomics of the fungal order Sordariales.</title>
        <authorList>
            <person name="Hensen N."/>
            <person name="Bonometti L."/>
            <person name="Westerberg I."/>
            <person name="Brannstrom I.O."/>
            <person name="Guillou S."/>
            <person name="Cros-Aarteil S."/>
            <person name="Calhoun S."/>
            <person name="Haridas S."/>
            <person name="Kuo A."/>
            <person name="Mondo S."/>
            <person name="Pangilinan J."/>
            <person name="Riley R."/>
            <person name="LaButti K."/>
            <person name="Andreopoulos B."/>
            <person name="Lipzen A."/>
            <person name="Chen C."/>
            <person name="Yan M."/>
            <person name="Daum C."/>
            <person name="Ng V."/>
            <person name="Clum A."/>
            <person name="Steindorff A."/>
            <person name="Ohm R.A."/>
            <person name="Martin F."/>
            <person name="Silar P."/>
            <person name="Natvig D.O."/>
            <person name="Lalanne C."/>
            <person name="Gautier V."/>
            <person name="Ament-Velasquez S.L."/>
            <person name="Kruys A."/>
            <person name="Hutchinson M.I."/>
            <person name="Powell A.J."/>
            <person name="Barry K."/>
            <person name="Miller A.N."/>
            <person name="Grigoriev I.V."/>
            <person name="Debuchy R."/>
            <person name="Gladieux P."/>
            <person name="Hiltunen Thoren M."/>
            <person name="Johannesson H."/>
        </authorList>
    </citation>
    <scope>NUCLEOTIDE SEQUENCE</scope>
    <source>
        <strain evidence="2">CBS 958.72</strain>
    </source>
</reference>
<keyword evidence="1" id="KW-0472">Membrane</keyword>
<keyword evidence="1" id="KW-1133">Transmembrane helix</keyword>
<comment type="caution">
    <text evidence="2">The sequence shown here is derived from an EMBL/GenBank/DDBJ whole genome shotgun (WGS) entry which is preliminary data.</text>
</comment>
<gene>
    <name evidence="2" type="ORF">B0T24DRAFT_81619</name>
</gene>
<evidence type="ECO:0000313" key="2">
    <source>
        <dbReference type="EMBL" id="KAK3384358.1"/>
    </source>
</evidence>
<dbReference type="EMBL" id="JAULSN010000001">
    <property type="protein sequence ID" value="KAK3384358.1"/>
    <property type="molecule type" value="Genomic_DNA"/>
</dbReference>
<feature type="transmembrane region" description="Helical" evidence="1">
    <location>
        <begin position="50"/>
        <end position="75"/>
    </location>
</feature>
<dbReference type="AlphaFoldDB" id="A0AAE0NMM7"/>
<accession>A0AAE0NMM7</accession>
<organism evidence="2 3">
    <name type="scientific">Lasiosphaeria ovina</name>
    <dbReference type="NCBI Taxonomy" id="92902"/>
    <lineage>
        <taxon>Eukaryota</taxon>
        <taxon>Fungi</taxon>
        <taxon>Dikarya</taxon>
        <taxon>Ascomycota</taxon>
        <taxon>Pezizomycotina</taxon>
        <taxon>Sordariomycetes</taxon>
        <taxon>Sordariomycetidae</taxon>
        <taxon>Sordariales</taxon>
        <taxon>Lasiosphaeriaceae</taxon>
        <taxon>Lasiosphaeria</taxon>
    </lineage>
</organism>
<evidence type="ECO:0000313" key="3">
    <source>
        <dbReference type="Proteomes" id="UP001287356"/>
    </source>
</evidence>
<sequence>MHGGRTGIRHTSVAHLIINYLSWAPCVGRQAENRGLNFASGENKMEIPKLLASFGPMIWLGCLCLVALSCVYLLLPYEYCVTPRACGERLPPMTGNPFLKTHTVLCAPGLQCCSKVSRNLSSSHPINRLDNPALGRLIASRMPVPLPWRPTAARWDSGLEPISMHTQHRQNLARVFEGGTRNPTILACKSWVSTPTSRVFCLLRGGV</sequence>
<keyword evidence="3" id="KW-1185">Reference proteome</keyword>
<protein>
    <submittedName>
        <fullName evidence="2">Uncharacterized protein</fullName>
    </submittedName>
</protein>